<protein>
    <submittedName>
        <fullName evidence="2">Uncharacterized protein</fullName>
    </submittedName>
</protein>
<comment type="caution">
    <text evidence="2">The sequence shown here is derived from an EMBL/GenBank/DDBJ whole genome shotgun (WGS) entry which is preliminary data.</text>
</comment>
<dbReference type="OrthoDB" id="421045at2759"/>
<feature type="region of interest" description="Disordered" evidence="1">
    <location>
        <begin position="730"/>
        <end position="751"/>
    </location>
</feature>
<evidence type="ECO:0000256" key="1">
    <source>
        <dbReference type="SAM" id="MobiDB-lite"/>
    </source>
</evidence>
<dbReference type="AlphaFoldDB" id="A0A1Q9BV54"/>
<dbReference type="Proteomes" id="UP000186817">
    <property type="component" value="Unassembled WGS sequence"/>
</dbReference>
<accession>A0A1Q9BV54</accession>
<evidence type="ECO:0000313" key="3">
    <source>
        <dbReference type="Proteomes" id="UP000186817"/>
    </source>
</evidence>
<evidence type="ECO:0000313" key="2">
    <source>
        <dbReference type="EMBL" id="OLP74542.1"/>
    </source>
</evidence>
<name>A0A1Q9BV54_SYMMI</name>
<dbReference type="EMBL" id="LSRX01003557">
    <property type="protein sequence ID" value="OLP74542.1"/>
    <property type="molecule type" value="Genomic_DNA"/>
</dbReference>
<keyword evidence="3" id="KW-1185">Reference proteome</keyword>
<reference evidence="2 3" key="1">
    <citation type="submission" date="2016-02" db="EMBL/GenBank/DDBJ databases">
        <title>Genome analysis of coral dinoflagellate symbionts highlights evolutionary adaptations to a symbiotic lifestyle.</title>
        <authorList>
            <person name="Aranda M."/>
            <person name="Li Y."/>
            <person name="Liew Y.J."/>
            <person name="Baumgarten S."/>
            <person name="Simakov O."/>
            <person name="Wilson M."/>
            <person name="Piel J."/>
            <person name="Ashoor H."/>
            <person name="Bougouffa S."/>
            <person name="Bajic V.B."/>
            <person name="Ryu T."/>
            <person name="Ravasi T."/>
            <person name="Bayer T."/>
            <person name="Micklem G."/>
            <person name="Kim H."/>
            <person name="Bhak J."/>
            <person name="Lajeunesse T.C."/>
            <person name="Voolstra C.R."/>
        </authorList>
    </citation>
    <scope>NUCLEOTIDE SEQUENCE [LARGE SCALE GENOMIC DNA]</scope>
    <source>
        <strain evidence="2 3">CCMP2467</strain>
    </source>
</reference>
<proteinExistence type="predicted"/>
<organism evidence="2 3">
    <name type="scientific">Symbiodinium microadriaticum</name>
    <name type="common">Dinoflagellate</name>
    <name type="synonym">Zooxanthella microadriatica</name>
    <dbReference type="NCBI Taxonomy" id="2951"/>
    <lineage>
        <taxon>Eukaryota</taxon>
        <taxon>Sar</taxon>
        <taxon>Alveolata</taxon>
        <taxon>Dinophyceae</taxon>
        <taxon>Suessiales</taxon>
        <taxon>Symbiodiniaceae</taxon>
        <taxon>Symbiodinium</taxon>
    </lineage>
</organism>
<gene>
    <name evidence="2" type="ORF">AK812_SmicGene45880</name>
</gene>
<sequence>MGVFGEIFGSTELELLPSLKRTVPTLLEADEGSPSQAATAAVKRVRVLDKGVTFASAVKMRVPVSWKDQRAAQFDIGVDLWFSLIKSWGPCNFVDMLNAETQGDSQREVVSDILRGKAPSTLLKRARALTGLQAFLEERLAIFPCDEKDLYAFLKYMEAEGFAKSRCSGLLEALAFVRHVIGVDEVEDLLKSRRCRGVGVTETFKASKQSPAFTVEQLLLLHDVLETHRDPWTRHFAGCALVATYSRCRWSDIQHSDELILDRGSSGRLDYMELRIGVHKTCRLQSKRHRFLHVVSPSLGVKEFGELWLASRRDIGLEDVGQMPFCPAPDQNAQPTVRGIDSEEATAWLRLLLKGMPTAGQEPSSKSFKATVLSWAAKRGVDGLSIQRLGYHASGGLDIVYSRDAQAPYVLIVEKLLDEVRDGPVEELFGKAVVKLENPGSDGFAPNLVDLEAALKQRQLAFAIGTPRSEPTPEQYQELAAQVFGAAAPIGKVAQLRDLHFEATTYVIQALKDQVSSDVAEHQVRKLPMAERAARLTEQQRRLSGVSISGELQPSYGLIDKVNHIMESGQLVWISPSMCGKRDLEVAQGIDHKAQVVQVEKEALKVSASQVETKADVTTPLMLHFALQRRGIAFDQCGLIDWNTHQDYLHRLLFAMSAPVPPGFSQVNIQQVVRADKELWTIMARECAPPFKPKPDGTKPLDVSMSKLMLDSRVQMWLLPVVASQTGKLQAPPNVDLPDTLPSDVPTPPKKTRLRKKAKKVMPDALKGCKKFVKGPCCWGFNLEGCSLETMVAEGSAVRGKSFSAGSFVHGGFVLQKPVQTAELSEDEDRTNLGCSATRDGQCCKKQAVA</sequence>